<evidence type="ECO:0000313" key="5">
    <source>
        <dbReference type="EMBL" id="GAJ96779.1"/>
    </source>
</evidence>
<name>A0AA87QHM6_RHIRH</name>
<dbReference type="GO" id="GO:0030145">
    <property type="term" value="F:manganese ion binding"/>
    <property type="evidence" value="ECO:0007669"/>
    <property type="project" value="TreeGrafter"/>
</dbReference>
<dbReference type="CDD" id="cd09999">
    <property type="entry name" value="Arginase-like_1"/>
    <property type="match status" value="1"/>
</dbReference>
<dbReference type="InterPro" id="IPR023696">
    <property type="entry name" value="Ureohydrolase_dom_sf"/>
</dbReference>
<evidence type="ECO:0000256" key="1">
    <source>
        <dbReference type="ARBA" id="ARBA00022723"/>
    </source>
</evidence>
<dbReference type="SUPFAM" id="SSF52768">
    <property type="entry name" value="Arginase/deacetylase"/>
    <property type="match status" value="1"/>
</dbReference>
<dbReference type="PANTHER" id="PTHR43782:SF3">
    <property type="entry name" value="ARGINASE"/>
    <property type="match status" value="1"/>
</dbReference>
<evidence type="ECO:0000256" key="2">
    <source>
        <dbReference type="ARBA" id="ARBA00022801"/>
    </source>
</evidence>
<comment type="caution">
    <text evidence="5">The sequence shown here is derived from an EMBL/GenBank/DDBJ whole genome shotgun (WGS) entry which is preliminary data.</text>
</comment>
<accession>A0AA87QHM6</accession>
<dbReference type="PANTHER" id="PTHR43782">
    <property type="entry name" value="ARGINASE"/>
    <property type="match status" value="1"/>
</dbReference>
<dbReference type="PROSITE" id="PS51409">
    <property type="entry name" value="ARGINASE_2"/>
    <property type="match status" value="1"/>
</dbReference>
<comment type="similarity">
    <text evidence="4">Belongs to the arginase family.</text>
</comment>
<keyword evidence="3" id="KW-0464">Manganese</keyword>
<proteinExistence type="inferred from homology"/>
<protein>
    <recommendedName>
        <fullName evidence="7">Arginase</fullName>
    </recommendedName>
</protein>
<dbReference type="Proteomes" id="UP000026941">
    <property type="component" value="Unassembled WGS sequence"/>
</dbReference>
<dbReference type="AlphaFoldDB" id="A0AA87QHM6"/>
<dbReference type="Gene3D" id="3.40.800.10">
    <property type="entry name" value="Ureohydrolase domain"/>
    <property type="match status" value="1"/>
</dbReference>
<dbReference type="InterPro" id="IPR006035">
    <property type="entry name" value="Ureohydrolase"/>
</dbReference>
<keyword evidence="1" id="KW-0479">Metal-binding</keyword>
<keyword evidence="2" id="KW-0378">Hydrolase</keyword>
<organism evidence="5 6">
    <name type="scientific">Rhizobium rhizogenes NBRC 13257</name>
    <dbReference type="NCBI Taxonomy" id="1220581"/>
    <lineage>
        <taxon>Bacteria</taxon>
        <taxon>Pseudomonadati</taxon>
        <taxon>Pseudomonadota</taxon>
        <taxon>Alphaproteobacteria</taxon>
        <taxon>Hyphomicrobiales</taxon>
        <taxon>Rhizobiaceae</taxon>
        <taxon>Rhizobium/Agrobacterium group</taxon>
        <taxon>Rhizobium</taxon>
    </lineage>
</organism>
<gene>
    <name evidence="5" type="ORF">RRH01S_25_00745</name>
</gene>
<sequence length="320" mass="33977">MSTPISLIGLPYVFGRRDASPRNAMALGPRELLSHQTLLSALSEGGCDLAVELIEDVDDPAPDETAGYFDANVAGLFAGDQMSRLQVQTARLARAVRYAVSADRMPLVANGGCTCALGMVAGLAAIGEIGMVWFDAHDDAETPETSTSGLVEGMPVSMIAGRCWQAFCRQISGFEPIPADRILTIGLHEKYEHKPDRGLKSPGSIVTPAIVESKGYDGAIIDALADLRTRCSKVYVHVDVDVLDPSVLKSSNHATEGGLSAEQLAYALDAIADSFEIVGLDFSSFDPTIDPHGVHTLVPLLVHAASASTRSRIHRNHCPG</sequence>
<evidence type="ECO:0008006" key="7">
    <source>
        <dbReference type="Google" id="ProtNLM"/>
    </source>
</evidence>
<reference evidence="5 6" key="1">
    <citation type="submission" date="2014-05" db="EMBL/GenBank/DDBJ databases">
        <title>Whole genome shotgun sequence of Rhizobium rhizogenes NBRC 13257.</title>
        <authorList>
            <person name="Katano-Makiyama Y."/>
            <person name="Hosoyama A."/>
            <person name="Hashimoto M."/>
            <person name="Hosoyama Y."/>
            <person name="Noguchi M."/>
            <person name="Tsuchikane K."/>
            <person name="Kimura A."/>
            <person name="Ohji S."/>
            <person name="Ichikawa N."/>
            <person name="Yamazoe A."/>
            <person name="Fujita N."/>
        </authorList>
    </citation>
    <scope>NUCLEOTIDE SEQUENCE [LARGE SCALE GENOMIC DNA]</scope>
    <source>
        <strain evidence="5 6">NBRC 13257</strain>
    </source>
</reference>
<dbReference type="RefSeq" id="WP_234711798.1">
    <property type="nucleotide sequence ID" value="NZ_BAYX01000025.1"/>
</dbReference>
<evidence type="ECO:0000256" key="4">
    <source>
        <dbReference type="PROSITE-ProRule" id="PRU00742"/>
    </source>
</evidence>
<evidence type="ECO:0000313" key="6">
    <source>
        <dbReference type="Proteomes" id="UP000026941"/>
    </source>
</evidence>
<dbReference type="GO" id="GO:0005829">
    <property type="term" value="C:cytosol"/>
    <property type="evidence" value="ECO:0007669"/>
    <property type="project" value="TreeGrafter"/>
</dbReference>
<dbReference type="Pfam" id="PF00491">
    <property type="entry name" value="Arginase"/>
    <property type="match status" value="1"/>
</dbReference>
<dbReference type="EMBL" id="BAYX01000025">
    <property type="protein sequence ID" value="GAJ96779.1"/>
    <property type="molecule type" value="Genomic_DNA"/>
</dbReference>
<evidence type="ECO:0000256" key="3">
    <source>
        <dbReference type="ARBA" id="ARBA00023211"/>
    </source>
</evidence>
<dbReference type="GO" id="GO:0004053">
    <property type="term" value="F:arginase activity"/>
    <property type="evidence" value="ECO:0007669"/>
    <property type="project" value="TreeGrafter"/>
</dbReference>